<accession>A0AA39STD5</accession>
<dbReference type="CDD" id="cd03784">
    <property type="entry name" value="GT1_Gtf-like"/>
    <property type="match status" value="1"/>
</dbReference>
<dbReference type="InterPro" id="IPR002213">
    <property type="entry name" value="UDP_glucos_trans"/>
</dbReference>
<evidence type="ECO:0000313" key="8">
    <source>
        <dbReference type="Proteomes" id="UP001168877"/>
    </source>
</evidence>
<dbReference type="Proteomes" id="UP001168877">
    <property type="component" value="Unassembled WGS sequence"/>
</dbReference>
<dbReference type="GO" id="GO:0035251">
    <property type="term" value="F:UDP-glucosyltransferase activity"/>
    <property type="evidence" value="ECO:0007669"/>
    <property type="project" value="InterPro"/>
</dbReference>
<evidence type="ECO:0000256" key="6">
    <source>
        <dbReference type="SAM" id="MobiDB-lite"/>
    </source>
</evidence>
<dbReference type="InterPro" id="IPR035595">
    <property type="entry name" value="UDP_glycos_trans_CS"/>
</dbReference>
<dbReference type="PANTHER" id="PTHR48048:SF30">
    <property type="entry name" value="GLYCOSYLTRANSFERASE"/>
    <property type="match status" value="1"/>
</dbReference>
<evidence type="ECO:0000256" key="3">
    <source>
        <dbReference type="ARBA" id="ARBA00022679"/>
    </source>
</evidence>
<comment type="similarity">
    <text evidence="1 4">Belongs to the UDP-glycosyltransferase family.</text>
</comment>
<dbReference type="AlphaFoldDB" id="A0AA39STD5"/>
<evidence type="ECO:0000256" key="5">
    <source>
        <dbReference type="RuleBase" id="RU362057"/>
    </source>
</evidence>
<reference evidence="7" key="1">
    <citation type="journal article" date="2022" name="Plant J.">
        <title>Strategies of tolerance reflected in two North American maple genomes.</title>
        <authorList>
            <person name="McEvoy S.L."/>
            <person name="Sezen U.U."/>
            <person name="Trouern-Trend A."/>
            <person name="McMahon S.M."/>
            <person name="Schaberg P.G."/>
            <person name="Yang J."/>
            <person name="Wegrzyn J.L."/>
            <person name="Swenson N.G."/>
        </authorList>
    </citation>
    <scope>NUCLEOTIDE SEQUENCE</scope>
    <source>
        <strain evidence="7">NS2018</strain>
    </source>
</reference>
<feature type="region of interest" description="Disordered" evidence="6">
    <location>
        <begin position="1"/>
        <end position="69"/>
    </location>
</feature>
<dbReference type="FunFam" id="3.40.50.2000:FF:000020">
    <property type="entry name" value="Glycosyltransferase"/>
    <property type="match status" value="1"/>
</dbReference>
<evidence type="ECO:0000313" key="7">
    <source>
        <dbReference type="EMBL" id="KAK0596888.1"/>
    </source>
</evidence>
<dbReference type="InterPro" id="IPR050481">
    <property type="entry name" value="UDP-glycosyltransf_plant"/>
</dbReference>
<proteinExistence type="inferred from homology"/>
<evidence type="ECO:0000256" key="4">
    <source>
        <dbReference type="RuleBase" id="RU003718"/>
    </source>
</evidence>
<dbReference type="PANTHER" id="PTHR48048">
    <property type="entry name" value="GLYCOSYLTRANSFERASE"/>
    <property type="match status" value="1"/>
</dbReference>
<sequence>MPVHTLPIHDDGTFNFLPPTSSVPHETVPHEDTISSAASLDNEMSSDAPPVSNSSPVSTSAQPIPPIRSVRSRQPPSYLKHYHCPTLPHVANLVQSDSKSQFPSEESIGLTGLYNTIKMESIVFYPAPDRGHLISTVELAKLILSQNPSLTINIIVINPPIKLGSTAPYITAVSATVPSIKFHHLPTVSMDPNSYPNSMAIMFDHFRLVNPHVVDLLRSFSRDFTVRCLILDLFCFPALEIASELNIPAYYFFTSGASCLAVFHQLPNLYETTSQDFNDLHTTLLKLPDFPPIPLSHMPEPVLFRNNPECLYIIECATHLKKSAGIIVNSFESLEPKAVKLLSSSSTESPVYCIGPLTTTAGQTSENVHECMTWLDSQPSGSVVFICFGSMGLLSKQQLREIAFGLERSQQRFLWVVRNPPSENQSKDPMNQPDPDLDSVLPSGFLDRTRDRGLVVKSWAPQVAVLNHASIGGFVTHCGWNSVLESVLAGVPMVAWPLYAEQKINKAFLVEELKLALPMNSEPESGGLVSAAEVEKRVRELMDSEEGDSVRKRVVMKRDEAMAALSHGGSSRVALAKLAESWMRN</sequence>
<dbReference type="PROSITE" id="PS00375">
    <property type="entry name" value="UDPGT"/>
    <property type="match status" value="1"/>
</dbReference>
<reference evidence="7" key="2">
    <citation type="submission" date="2023-06" db="EMBL/GenBank/DDBJ databases">
        <authorList>
            <person name="Swenson N.G."/>
            <person name="Wegrzyn J.L."/>
            <person name="Mcevoy S.L."/>
        </authorList>
    </citation>
    <scope>NUCLEOTIDE SEQUENCE</scope>
    <source>
        <strain evidence="7">NS2018</strain>
        <tissue evidence="7">Leaf</tissue>
    </source>
</reference>
<name>A0AA39STD5_ACESA</name>
<organism evidence="7 8">
    <name type="scientific">Acer saccharum</name>
    <name type="common">Sugar maple</name>
    <dbReference type="NCBI Taxonomy" id="4024"/>
    <lineage>
        <taxon>Eukaryota</taxon>
        <taxon>Viridiplantae</taxon>
        <taxon>Streptophyta</taxon>
        <taxon>Embryophyta</taxon>
        <taxon>Tracheophyta</taxon>
        <taxon>Spermatophyta</taxon>
        <taxon>Magnoliopsida</taxon>
        <taxon>eudicotyledons</taxon>
        <taxon>Gunneridae</taxon>
        <taxon>Pentapetalae</taxon>
        <taxon>rosids</taxon>
        <taxon>malvids</taxon>
        <taxon>Sapindales</taxon>
        <taxon>Sapindaceae</taxon>
        <taxon>Hippocastanoideae</taxon>
        <taxon>Acereae</taxon>
        <taxon>Acer</taxon>
    </lineage>
</organism>
<keyword evidence="2 4" id="KW-0328">Glycosyltransferase</keyword>
<dbReference type="EC" id="2.4.1.-" evidence="5"/>
<dbReference type="Gene3D" id="3.40.50.2000">
    <property type="entry name" value="Glycogen Phosphorylase B"/>
    <property type="match status" value="2"/>
</dbReference>
<protein>
    <recommendedName>
        <fullName evidence="5">Glycosyltransferase</fullName>
        <ecNumber evidence="5">2.4.1.-</ecNumber>
    </recommendedName>
</protein>
<keyword evidence="8" id="KW-1185">Reference proteome</keyword>
<evidence type="ECO:0000256" key="1">
    <source>
        <dbReference type="ARBA" id="ARBA00009995"/>
    </source>
</evidence>
<dbReference type="SUPFAM" id="SSF53756">
    <property type="entry name" value="UDP-Glycosyltransferase/glycogen phosphorylase"/>
    <property type="match status" value="1"/>
</dbReference>
<gene>
    <name evidence="7" type="ORF">LWI29_019904</name>
</gene>
<comment type="caution">
    <text evidence="7">The sequence shown here is derived from an EMBL/GenBank/DDBJ whole genome shotgun (WGS) entry which is preliminary data.</text>
</comment>
<keyword evidence="3 4" id="KW-0808">Transferase</keyword>
<dbReference type="EMBL" id="JAUESC010000004">
    <property type="protein sequence ID" value="KAK0596888.1"/>
    <property type="molecule type" value="Genomic_DNA"/>
</dbReference>
<feature type="compositionally biased region" description="Low complexity" evidence="6">
    <location>
        <begin position="45"/>
        <end position="62"/>
    </location>
</feature>
<feature type="compositionally biased region" description="Polar residues" evidence="6">
    <location>
        <begin position="34"/>
        <end position="43"/>
    </location>
</feature>
<dbReference type="Pfam" id="PF00201">
    <property type="entry name" value="UDPGT"/>
    <property type="match status" value="1"/>
</dbReference>
<evidence type="ECO:0000256" key="2">
    <source>
        <dbReference type="ARBA" id="ARBA00022676"/>
    </source>
</evidence>